<name>A0A8J8NAU4_HALGN</name>
<dbReference type="GO" id="GO:0007017">
    <property type="term" value="P:microtubule-based process"/>
    <property type="evidence" value="ECO:0007669"/>
    <property type="project" value="InterPro"/>
</dbReference>
<evidence type="ECO:0000313" key="8">
    <source>
        <dbReference type="Proteomes" id="UP000785679"/>
    </source>
</evidence>
<accession>A0A8J8NAU4</accession>
<dbReference type="GO" id="GO:0005525">
    <property type="term" value="F:GTP binding"/>
    <property type="evidence" value="ECO:0007669"/>
    <property type="project" value="UniProtKB-KW"/>
</dbReference>
<proteinExistence type="inferred from homology"/>
<dbReference type="Pfam" id="PF00091">
    <property type="entry name" value="Tubulin"/>
    <property type="match status" value="1"/>
</dbReference>
<dbReference type="Gene3D" id="3.40.50.1440">
    <property type="entry name" value="Tubulin/FtsZ, GTPase domain"/>
    <property type="match status" value="2"/>
</dbReference>
<dbReference type="InterPro" id="IPR036525">
    <property type="entry name" value="Tubulin/FtsZ_GTPase_sf"/>
</dbReference>
<dbReference type="EMBL" id="RRYP01029795">
    <property type="protein sequence ID" value="TNV71454.1"/>
    <property type="molecule type" value="Genomic_DNA"/>
</dbReference>
<evidence type="ECO:0000256" key="3">
    <source>
        <dbReference type="ARBA" id="ARBA00022741"/>
    </source>
</evidence>
<dbReference type="GO" id="GO:0005874">
    <property type="term" value="C:microtubule"/>
    <property type="evidence" value="ECO:0007669"/>
    <property type="project" value="UniProtKB-KW"/>
</dbReference>
<dbReference type="InterPro" id="IPR013838">
    <property type="entry name" value="Beta-tubulin_BS"/>
</dbReference>
<dbReference type="PRINTS" id="PR01161">
    <property type="entry name" value="TUBULIN"/>
</dbReference>
<evidence type="ECO:0000256" key="1">
    <source>
        <dbReference type="ARBA" id="ARBA00009636"/>
    </source>
</evidence>
<feature type="compositionally biased region" description="Pro residues" evidence="5">
    <location>
        <begin position="357"/>
        <end position="366"/>
    </location>
</feature>
<feature type="compositionally biased region" description="Polar residues" evidence="5">
    <location>
        <begin position="404"/>
        <end position="416"/>
    </location>
</feature>
<keyword evidence="2" id="KW-0493">Microtubule</keyword>
<feature type="domain" description="Tubulin/FtsZ GTPase" evidence="6">
    <location>
        <begin position="3"/>
        <end position="85"/>
    </location>
</feature>
<dbReference type="OrthoDB" id="299785at2759"/>
<comment type="caution">
    <text evidence="7">The sequence shown here is derived from an EMBL/GenBank/DDBJ whole genome shotgun (WGS) entry which is preliminary data.</text>
</comment>
<evidence type="ECO:0000256" key="2">
    <source>
        <dbReference type="ARBA" id="ARBA00022701"/>
    </source>
</evidence>
<keyword evidence="8" id="KW-1185">Reference proteome</keyword>
<feature type="region of interest" description="Disordered" evidence="5">
    <location>
        <begin position="354"/>
        <end position="416"/>
    </location>
</feature>
<dbReference type="PROSITE" id="PS00228">
    <property type="entry name" value="TUBULIN_B_AUTOREG"/>
    <property type="match status" value="1"/>
</dbReference>
<dbReference type="InterPro" id="IPR003008">
    <property type="entry name" value="Tubulin_FtsZ_GTPase"/>
</dbReference>
<dbReference type="AlphaFoldDB" id="A0A8J8NAU4"/>
<protein>
    <recommendedName>
        <fullName evidence="6">Tubulin/FtsZ GTPase domain-containing protein</fullName>
    </recommendedName>
</protein>
<keyword evidence="4" id="KW-0342">GTP-binding</keyword>
<dbReference type="InterPro" id="IPR000217">
    <property type="entry name" value="Tubulin"/>
</dbReference>
<evidence type="ECO:0000313" key="7">
    <source>
        <dbReference type="EMBL" id="TNV71454.1"/>
    </source>
</evidence>
<dbReference type="SUPFAM" id="SSF52490">
    <property type="entry name" value="Tubulin nucleotide-binding domain-like"/>
    <property type="match status" value="1"/>
</dbReference>
<keyword evidence="3" id="KW-0547">Nucleotide-binding</keyword>
<organism evidence="7 8">
    <name type="scientific">Halteria grandinella</name>
    <dbReference type="NCBI Taxonomy" id="5974"/>
    <lineage>
        <taxon>Eukaryota</taxon>
        <taxon>Sar</taxon>
        <taxon>Alveolata</taxon>
        <taxon>Ciliophora</taxon>
        <taxon>Intramacronucleata</taxon>
        <taxon>Spirotrichea</taxon>
        <taxon>Stichotrichia</taxon>
        <taxon>Sporadotrichida</taxon>
        <taxon>Halteriidae</taxon>
        <taxon>Halteria</taxon>
    </lineage>
</organism>
<dbReference type="Proteomes" id="UP000785679">
    <property type="component" value="Unassembled WGS sequence"/>
</dbReference>
<reference evidence="7" key="1">
    <citation type="submission" date="2019-06" db="EMBL/GenBank/DDBJ databases">
        <authorList>
            <person name="Zheng W."/>
        </authorList>
    </citation>
    <scope>NUCLEOTIDE SEQUENCE</scope>
    <source>
        <strain evidence="7">QDHG01</strain>
    </source>
</reference>
<evidence type="ECO:0000259" key="6">
    <source>
        <dbReference type="Pfam" id="PF00091"/>
    </source>
</evidence>
<comment type="similarity">
    <text evidence="1">Belongs to the tubulin family.</text>
</comment>
<evidence type="ECO:0000256" key="4">
    <source>
        <dbReference type="ARBA" id="ARBA00023134"/>
    </source>
</evidence>
<evidence type="ECO:0000256" key="5">
    <source>
        <dbReference type="SAM" id="MobiDB-lite"/>
    </source>
</evidence>
<gene>
    <name evidence="7" type="ORF">FGO68_gene11648</name>
</gene>
<sequence>MREIIHIGLGNCGVRIGCKFYEQLIQEYQIEANRTCEKPQEGIEVHFSEIGDKKFVPRSILYSRDVEQILANPQSLIFNPNNYQLDLLESLRKELEICDNCQGLQVSLHLSTDINLKEVFEEYSCPIQVFTVFPDNDAVRSALNLSQLQGTNIVAFDNYGLNEQFAKVYKSSITYSDYNGLIATVMNAVTSPMRCNGNTTLQRIYSVSSPMNVEVCKVLQDKQTLINLQQVMESRLLIETDPKTLDRIIQVTLFARTSQMSANQLHQQLQYSSSRFYNNFINVNYHVVPFKQELLVSLMKSSHIKYKLEQLKGQVLKMQQKKAFNSLYDWENQEELVYLDNLIKICNEIINTHQETSPPPPLPPMIPAASPNLGDLRRNETKRMEPRLQEDQIRGGEYEASPKKQISFQQSILKSG</sequence>
<feature type="compositionally biased region" description="Basic and acidic residues" evidence="5">
    <location>
        <begin position="375"/>
        <end position="402"/>
    </location>
</feature>